<dbReference type="Proteomes" id="UP001370758">
    <property type="component" value="Unassembled WGS sequence"/>
</dbReference>
<proteinExistence type="predicted"/>
<dbReference type="EMBL" id="JAVHJL010000006">
    <property type="protein sequence ID" value="KAK6501243.1"/>
    <property type="molecule type" value="Genomic_DNA"/>
</dbReference>
<organism evidence="2 3">
    <name type="scientific">Arthrobotrys musiformis</name>
    <dbReference type="NCBI Taxonomy" id="47236"/>
    <lineage>
        <taxon>Eukaryota</taxon>
        <taxon>Fungi</taxon>
        <taxon>Dikarya</taxon>
        <taxon>Ascomycota</taxon>
        <taxon>Pezizomycotina</taxon>
        <taxon>Orbiliomycetes</taxon>
        <taxon>Orbiliales</taxon>
        <taxon>Orbiliaceae</taxon>
        <taxon>Arthrobotrys</taxon>
    </lineage>
</organism>
<accession>A0AAV9W2L8</accession>
<keyword evidence="3" id="KW-1185">Reference proteome</keyword>
<evidence type="ECO:0000313" key="3">
    <source>
        <dbReference type="Proteomes" id="UP001370758"/>
    </source>
</evidence>
<reference evidence="2 3" key="1">
    <citation type="submission" date="2023-08" db="EMBL/GenBank/DDBJ databases">
        <authorList>
            <person name="Palmer J.M."/>
        </authorList>
    </citation>
    <scope>NUCLEOTIDE SEQUENCE [LARGE SCALE GENOMIC DNA]</scope>
    <source>
        <strain evidence="2 3">TWF481</strain>
    </source>
</reference>
<feature type="compositionally biased region" description="Basic residues" evidence="1">
    <location>
        <begin position="60"/>
        <end position="72"/>
    </location>
</feature>
<comment type="caution">
    <text evidence="2">The sequence shown here is derived from an EMBL/GenBank/DDBJ whole genome shotgun (WGS) entry which is preliminary data.</text>
</comment>
<evidence type="ECO:0000256" key="1">
    <source>
        <dbReference type="SAM" id="MobiDB-lite"/>
    </source>
</evidence>
<evidence type="ECO:0000313" key="2">
    <source>
        <dbReference type="EMBL" id="KAK6501243.1"/>
    </source>
</evidence>
<evidence type="ECO:0008006" key="4">
    <source>
        <dbReference type="Google" id="ProtNLM"/>
    </source>
</evidence>
<protein>
    <recommendedName>
        <fullName evidence="4">CWF21 domain-containing protein</fullName>
    </recommendedName>
</protein>
<sequence length="72" mass="8544">MPPRVIAGGEEEQDYLDNLRKELHLRKQAFDEISSTMTEDEKEVIRIQMQQYAAREDMKRKAHPANKDRKKT</sequence>
<feature type="region of interest" description="Disordered" evidence="1">
    <location>
        <begin position="53"/>
        <end position="72"/>
    </location>
</feature>
<gene>
    <name evidence="2" type="ORF">TWF481_009086</name>
</gene>
<name>A0AAV9W2L8_9PEZI</name>
<dbReference type="AlphaFoldDB" id="A0AAV9W2L8"/>